<name>A0AAV5UNX5_9BILA</name>
<feature type="non-terminal residue" evidence="4">
    <location>
        <position position="179"/>
    </location>
</feature>
<organism evidence="4 5">
    <name type="scientific">Pristionchus fissidentatus</name>
    <dbReference type="NCBI Taxonomy" id="1538716"/>
    <lineage>
        <taxon>Eukaryota</taxon>
        <taxon>Metazoa</taxon>
        <taxon>Ecdysozoa</taxon>
        <taxon>Nematoda</taxon>
        <taxon>Chromadorea</taxon>
        <taxon>Rhabditida</taxon>
        <taxon>Rhabditina</taxon>
        <taxon>Diplogasteromorpha</taxon>
        <taxon>Diplogasteroidea</taxon>
        <taxon>Neodiplogasteridae</taxon>
        <taxon>Pristionchus</taxon>
    </lineage>
</organism>
<feature type="domain" description="CUB" evidence="3">
    <location>
        <begin position="13"/>
        <end position="135"/>
    </location>
</feature>
<comment type="caution">
    <text evidence="4">The sequence shown here is derived from an EMBL/GenBank/DDBJ whole genome shotgun (WGS) entry which is preliminary data.</text>
</comment>
<keyword evidence="5" id="KW-1185">Reference proteome</keyword>
<dbReference type="Gene3D" id="2.60.120.290">
    <property type="entry name" value="Spermadhesin, CUB domain"/>
    <property type="match status" value="1"/>
</dbReference>
<evidence type="ECO:0000259" key="3">
    <source>
        <dbReference type="PROSITE" id="PS01180"/>
    </source>
</evidence>
<dbReference type="EMBL" id="BTSY01000001">
    <property type="protein sequence ID" value="GMT08734.1"/>
    <property type="molecule type" value="Genomic_DNA"/>
</dbReference>
<gene>
    <name evidence="4" type="ORF">PFISCL1PPCAC_31</name>
</gene>
<dbReference type="SUPFAM" id="SSF49854">
    <property type="entry name" value="Spermadhesin, CUB domain"/>
    <property type="match status" value="1"/>
</dbReference>
<dbReference type="PANTHER" id="PTHR39385:SF2">
    <property type="entry name" value="SLIT-LIKE 3 PROTEIN"/>
    <property type="match status" value="1"/>
</dbReference>
<dbReference type="PROSITE" id="PS01180">
    <property type="entry name" value="CUB"/>
    <property type="match status" value="1"/>
</dbReference>
<evidence type="ECO:0000313" key="4">
    <source>
        <dbReference type="EMBL" id="GMT08734.1"/>
    </source>
</evidence>
<dbReference type="AlphaFoldDB" id="A0AAV5UNX5"/>
<comment type="caution">
    <text evidence="2">Lacks conserved residue(s) required for the propagation of feature annotation.</text>
</comment>
<sequence length="179" mass="20047">YFMIIPVSSRCECAWQTIVLRDVDDYRTIASPDYPRNYCAKLDCSWLVSSPINNSRIVFSASSIDLRDGDELRFYSSRSKYPENENAQVIHVCSSSSSSCEFASPSSYVSIRFVTSKEAGRDQSHLGFHATLTASGTSNIIHSPLLFPPSPPHRPPARLSHLPLRLSRLLLSVFDFAIK</sequence>
<dbReference type="InterPro" id="IPR035914">
    <property type="entry name" value="Sperma_CUB_dom_sf"/>
</dbReference>
<proteinExistence type="predicted"/>
<feature type="non-terminal residue" evidence="4">
    <location>
        <position position="1"/>
    </location>
</feature>
<dbReference type="InterPro" id="IPR000859">
    <property type="entry name" value="CUB_dom"/>
</dbReference>
<evidence type="ECO:0000313" key="5">
    <source>
        <dbReference type="Proteomes" id="UP001432322"/>
    </source>
</evidence>
<reference evidence="4" key="1">
    <citation type="submission" date="2023-10" db="EMBL/GenBank/DDBJ databases">
        <title>Genome assembly of Pristionchus species.</title>
        <authorList>
            <person name="Yoshida K."/>
            <person name="Sommer R.J."/>
        </authorList>
    </citation>
    <scope>NUCLEOTIDE SEQUENCE</scope>
    <source>
        <strain evidence="4">RS5133</strain>
    </source>
</reference>
<evidence type="ECO:0000256" key="2">
    <source>
        <dbReference type="PROSITE-ProRule" id="PRU00059"/>
    </source>
</evidence>
<dbReference type="Pfam" id="PF00431">
    <property type="entry name" value="CUB"/>
    <property type="match status" value="1"/>
</dbReference>
<dbReference type="PANTHER" id="PTHR39385">
    <property type="entry name" value="PROTEIN CBG20422"/>
    <property type="match status" value="1"/>
</dbReference>
<protein>
    <recommendedName>
        <fullName evidence="3">CUB domain-containing protein</fullName>
    </recommendedName>
</protein>
<dbReference type="SMART" id="SM00042">
    <property type="entry name" value="CUB"/>
    <property type="match status" value="1"/>
</dbReference>
<keyword evidence="1" id="KW-1015">Disulfide bond</keyword>
<evidence type="ECO:0000256" key="1">
    <source>
        <dbReference type="ARBA" id="ARBA00023157"/>
    </source>
</evidence>
<dbReference type="Proteomes" id="UP001432322">
    <property type="component" value="Unassembled WGS sequence"/>
</dbReference>
<accession>A0AAV5UNX5</accession>